<protein>
    <submittedName>
        <fullName evidence="1">Uncharacterized protein</fullName>
    </submittedName>
</protein>
<reference evidence="1" key="2">
    <citation type="submission" date="2022-01" db="EMBL/GenBank/DDBJ databases">
        <authorList>
            <person name="Yamashiro T."/>
            <person name="Shiraishi A."/>
            <person name="Satake H."/>
            <person name="Nakayama K."/>
        </authorList>
    </citation>
    <scope>NUCLEOTIDE SEQUENCE</scope>
</reference>
<evidence type="ECO:0000313" key="2">
    <source>
        <dbReference type="Proteomes" id="UP001151760"/>
    </source>
</evidence>
<organism evidence="1 2">
    <name type="scientific">Tanacetum coccineum</name>
    <dbReference type="NCBI Taxonomy" id="301880"/>
    <lineage>
        <taxon>Eukaryota</taxon>
        <taxon>Viridiplantae</taxon>
        <taxon>Streptophyta</taxon>
        <taxon>Embryophyta</taxon>
        <taxon>Tracheophyta</taxon>
        <taxon>Spermatophyta</taxon>
        <taxon>Magnoliopsida</taxon>
        <taxon>eudicotyledons</taxon>
        <taxon>Gunneridae</taxon>
        <taxon>Pentapetalae</taxon>
        <taxon>asterids</taxon>
        <taxon>campanulids</taxon>
        <taxon>Asterales</taxon>
        <taxon>Asteraceae</taxon>
        <taxon>Asteroideae</taxon>
        <taxon>Anthemideae</taxon>
        <taxon>Anthemidinae</taxon>
        <taxon>Tanacetum</taxon>
    </lineage>
</organism>
<proteinExistence type="predicted"/>
<dbReference type="Proteomes" id="UP001151760">
    <property type="component" value="Unassembled WGS sequence"/>
</dbReference>
<reference evidence="1" key="1">
    <citation type="journal article" date="2022" name="Int. J. Mol. Sci.">
        <title>Draft Genome of Tanacetum Coccineum: Genomic Comparison of Closely Related Tanacetum-Family Plants.</title>
        <authorList>
            <person name="Yamashiro T."/>
            <person name="Shiraishi A."/>
            <person name="Nakayama K."/>
            <person name="Satake H."/>
        </authorList>
    </citation>
    <scope>NUCLEOTIDE SEQUENCE</scope>
</reference>
<comment type="caution">
    <text evidence="1">The sequence shown here is derived from an EMBL/GenBank/DDBJ whole genome shotgun (WGS) entry which is preliminary data.</text>
</comment>
<sequence>MGEDGTKFCHSKLDASELLDMNSPESTTFQNESNLVVLFSSFSLCCNYGAKTKYKVDEDKDTSELQSQMEVIRDEEAVAINDVTLATKSSKIVGWKIHKEGKKSYYQIVRADGKSQMYRIFSRMIKSFDKEEVEDLYKLVKARYGSTRPVEDLDLVLWDDLKTLFEPHVEDEIWKLQQRYKVLSWKLFDSCGV</sequence>
<keyword evidence="2" id="KW-1185">Reference proteome</keyword>
<name>A0ABQ5H562_9ASTR</name>
<dbReference type="EMBL" id="BQNB010019188">
    <property type="protein sequence ID" value="GJT82661.1"/>
    <property type="molecule type" value="Genomic_DNA"/>
</dbReference>
<evidence type="ECO:0000313" key="1">
    <source>
        <dbReference type="EMBL" id="GJT82661.1"/>
    </source>
</evidence>
<gene>
    <name evidence="1" type="ORF">Tco_1057003</name>
</gene>
<accession>A0ABQ5H562</accession>